<dbReference type="NCBIfam" id="NF003811">
    <property type="entry name" value="PRK05402.1"/>
    <property type="match status" value="1"/>
</dbReference>
<evidence type="ECO:0000256" key="4">
    <source>
        <dbReference type="ARBA" id="ARBA00009000"/>
    </source>
</evidence>
<dbReference type="Proteomes" id="UP000664303">
    <property type="component" value="Unassembled WGS sequence"/>
</dbReference>
<name>A0A939DI22_9GAMM</name>
<evidence type="ECO:0000256" key="5">
    <source>
        <dbReference type="ARBA" id="ARBA00022600"/>
    </source>
</evidence>
<dbReference type="PANTHER" id="PTHR43651">
    <property type="entry name" value="1,4-ALPHA-GLUCAN-BRANCHING ENZYME"/>
    <property type="match status" value="1"/>
</dbReference>
<dbReference type="PIRSF" id="PIRSF000463">
    <property type="entry name" value="GlgB"/>
    <property type="match status" value="1"/>
</dbReference>
<organism evidence="13 14">
    <name type="scientific">Parahaliea mediterranea</name>
    <dbReference type="NCBI Taxonomy" id="651086"/>
    <lineage>
        <taxon>Bacteria</taxon>
        <taxon>Pseudomonadati</taxon>
        <taxon>Pseudomonadota</taxon>
        <taxon>Gammaproteobacteria</taxon>
        <taxon>Cellvibrionales</taxon>
        <taxon>Halieaceae</taxon>
        <taxon>Parahaliea</taxon>
    </lineage>
</organism>
<feature type="active site" description="Nucleophile" evidence="10 11">
    <location>
        <position position="352"/>
    </location>
</feature>
<dbReference type="CDD" id="cd02855">
    <property type="entry name" value="E_set_GBE_prok_N"/>
    <property type="match status" value="1"/>
</dbReference>
<dbReference type="GO" id="GO:0043169">
    <property type="term" value="F:cation binding"/>
    <property type="evidence" value="ECO:0007669"/>
    <property type="project" value="InterPro"/>
</dbReference>
<evidence type="ECO:0000256" key="7">
    <source>
        <dbReference type="ARBA" id="ARBA00022679"/>
    </source>
</evidence>
<evidence type="ECO:0000256" key="2">
    <source>
        <dbReference type="ARBA" id="ARBA00002953"/>
    </source>
</evidence>
<dbReference type="SMART" id="SM00642">
    <property type="entry name" value="Aamy"/>
    <property type="match status" value="1"/>
</dbReference>
<dbReference type="FunFam" id="3.20.20.80:FF:000003">
    <property type="entry name" value="1,4-alpha-glucan branching enzyme GlgB"/>
    <property type="match status" value="1"/>
</dbReference>
<keyword evidence="7 10" id="KW-0808">Transferase</keyword>
<feature type="active site" description="Proton donor" evidence="10">
    <location>
        <position position="405"/>
    </location>
</feature>
<dbReference type="InterPro" id="IPR006407">
    <property type="entry name" value="GlgB"/>
</dbReference>
<keyword evidence="5 10" id="KW-0321">Glycogen metabolism</keyword>
<comment type="subunit">
    <text evidence="10">Monomer.</text>
</comment>
<dbReference type="SUPFAM" id="SSF51011">
    <property type="entry name" value="Glycosyl hydrolase domain"/>
    <property type="match status" value="1"/>
</dbReference>
<keyword evidence="6 10" id="KW-0328">Glycosyltransferase</keyword>
<accession>A0A939DI22</accession>
<dbReference type="GO" id="GO:0005978">
    <property type="term" value="P:glycogen biosynthetic process"/>
    <property type="evidence" value="ECO:0007669"/>
    <property type="project" value="UniProtKB-UniRule"/>
</dbReference>
<dbReference type="InterPro" id="IPR013780">
    <property type="entry name" value="Glyco_hydro_b"/>
</dbReference>
<dbReference type="Pfam" id="PF02806">
    <property type="entry name" value="Alpha-amylase_C"/>
    <property type="match status" value="1"/>
</dbReference>
<evidence type="ECO:0000256" key="8">
    <source>
        <dbReference type="ARBA" id="ARBA00023056"/>
    </source>
</evidence>
<evidence type="ECO:0000256" key="1">
    <source>
        <dbReference type="ARBA" id="ARBA00000826"/>
    </source>
</evidence>
<dbReference type="Gene3D" id="2.60.40.10">
    <property type="entry name" value="Immunoglobulins"/>
    <property type="match status" value="1"/>
</dbReference>
<evidence type="ECO:0000259" key="12">
    <source>
        <dbReference type="SMART" id="SM00642"/>
    </source>
</evidence>
<dbReference type="HAMAP" id="MF_00685">
    <property type="entry name" value="GlgB"/>
    <property type="match status" value="1"/>
</dbReference>
<dbReference type="NCBIfam" id="TIGR01515">
    <property type="entry name" value="branching_enzym"/>
    <property type="match status" value="1"/>
</dbReference>
<comment type="pathway">
    <text evidence="3 10">Glycan biosynthesis; glycogen biosynthesis.</text>
</comment>
<evidence type="ECO:0000256" key="10">
    <source>
        <dbReference type="HAMAP-Rule" id="MF_00685"/>
    </source>
</evidence>
<dbReference type="GO" id="GO:0003844">
    <property type="term" value="F:1,4-alpha-glucan branching enzyme activity"/>
    <property type="evidence" value="ECO:0007669"/>
    <property type="project" value="UniProtKB-UniRule"/>
</dbReference>
<proteinExistence type="inferred from homology"/>
<dbReference type="Pfam" id="PF02922">
    <property type="entry name" value="CBM_48"/>
    <property type="match status" value="1"/>
</dbReference>
<dbReference type="CDD" id="cd11322">
    <property type="entry name" value="AmyAc_Glg_BE"/>
    <property type="match status" value="1"/>
</dbReference>
<comment type="similarity">
    <text evidence="4 10">Belongs to the glycosyl hydrolase 13 family. GlgB subfamily.</text>
</comment>
<protein>
    <recommendedName>
        <fullName evidence="10">1,4-alpha-glucan branching enzyme GlgB</fullName>
        <ecNumber evidence="10">2.4.1.18</ecNumber>
    </recommendedName>
    <alternativeName>
        <fullName evidence="10">1,4-alpha-D-glucan:1,4-alpha-D-glucan 6-glucosyl-transferase</fullName>
    </alternativeName>
    <alternativeName>
        <fullName evidence="10">Alpha-(1-&gt;4)-glucan branching enzyme</fullName>
    </alternativeName>
    <alternativeName>
        <fullName evidence="10">Glycogen branching enzyme</fullName>
        <shortName evidence="10">BE</shortName>
    </alternativeName>
</protein>
<evidence type="ECO:0000313" key="13">
    <source>
        <dbReference type="EMBL" id="MBN7798546.1"/>
    </source>
</evidence>
<comment type="function">
    <text evidence="2 10">Catalyzes the formation of the alpha-1,6-glucosidic linkages in glycogen by scission of a 1,4-alpha-linked oligosaccharide from growing alpha-1,4-glucan chains and the subsequent attachment of the oligosaccharide to the alpha-1,6 position.</text>
</comment>
<dbReference type="InterPro" id="IPR004193">
    <property type="entry name" value="Glyco_hydro_13_N"/>
</dbReference>
<dbReference type="SUPFAM" id="SSF51445">
    <property type="entry name" value="(Trans)glycosidases"/>
    <property type="match status" value="1"/>
</dbReference>
<dbReference type="PANTHER" id="PTHR43651:SF3">
    <property type="entry name" value="1,4-ALPHA-GLUCAN-BRANCHING ENZYME"/>
    <property type="match status" value="1"/>
</dbReference>
<dbReference type="InterPro" id="IPR044143">
    <property type="entry name" value="GlgB_N_E_set_prok"/>
</dbReference>
<dbReference type="SUPFAM" id="SSF81296">
    <property type="entry name" value="E set domains"/>
    <property type="match status" value="2"/>
</dbReference>
<evidence type="ECO:0000256" key="3">
    <source>
        <dbReference type="ARBA" id="ARBA00004964"/>
    </source>
</evidence>
<evidence type="ECO:0000256" key="6">
    <source>
        <dbReference type="ARBA" id="ARBA00022676"/>
    </source>
</evidence>
<evidence type="ECO:0000256" key="11">
    <source>
        <dbReference type="PIRSR" id="PIRSR000463-1"/>
    </source>
</evidence>
<dbReference type="GO" id="GO:0004553">
    <property type="term" value="F:hydrolase activity, hydrolyzing O-glycosyl compounds"/>
    <property type="evidence" value="ECO:0007669"/>
    <property type="project" value="InterPro"/>
</dbReference>
<dbReference type="InterPro" id="IPR013783">
    <property type="entry name" value="Ig-like_fold"/>
</dbReference>
<dbReference type="EC" id="2.4.1.18" evidence="10"/>
<comment type="catalytic activity">
    <reaction evidence="1 10">
        <text>Transfers a segment of a (1-&gt;4)-alpha-D-glucan chain to a primary hydroxy group in a similar glucan chain.</text>
        <dbReference type="EC" id="2.4.1.18"/>
    </reaction>
</comment>
<dbReference type="FunFam" id="2.60.40.10:FF:000169">
    <property type="entry name" value="1,4-alpha-glucan branching enzyme GlgB"/>
    <property type="match status" value="1"/>
</dbReference>
<keyword evidence="14" id="KW-1185">Reference proteome</keyword>
<dbReference type="Gene3D" id="3.20.20.80">
    <property type="entry name" value="Glycosidases"/>
    <property type="match status" value="1"/>
</dbReference>
<feature type="active site" description="Nucleophile" evidence="11">
    <location>
        <position position="405"/>
    </location>
</feature>
<evidence type="ECO:0000313" key="14">
    <source>
        <dbReference type="Proteomes" id="UP000664303"/>
    </source>
</evidence>
<dbReference type="AlphaFoldDB" id="A0A939DI22"/>
<dbReference type="GO" id="GO:0005829">
    <property type="term" value="C:cytosol"/>
    <property type="evidence" value="ECO:0007669"/>
    <property type="project" value="TreeGrafter"/>
</dbReference>
<dbReference type="InterPro" id="IPR014756">
    <property type="entry name" value="Ig_E-set"/>
</dbReference>
<dbReference type="NCBIfam" id="NF008967">
    <property type="entry name" value="PRK12313.1"/>
    <property type="match status" value="1"/>
</dbReference>
<keyword evidence="9 10" id="KW-0119">Carbohydrate metabolism</keyword>
<dbReference type="EMBL" id="JAFKCZ010000016">
    <property type="protein sequence ID" value="MBN7798546.1"/>
    <property type="molecule type" value="Genomic_DNA"/>
</dbReference>
<dbReference type="Gene3D" id="2.60.40.1180">
    <property type="entry name" value="Golgi alpha-mannosidase II"/>
    <property type="match status" value="1"/>
</dbReference>
<reference evidence="13" key="1">
    <citation type="submission" date="2021-02" db="EMBL/GenBank/DDBJ databases">
        <title>PHA producing bacteria isolated from coastal sediment in Guangdong, Shenzhen.</title>
        <authorList>
            <person name="Zheng W."/>
            <person name="Yu S."/>
            <person name="Huang Y."/>
        </authorList>
    </citation>
    <scope>NUCLEOTIDE SEQUENCE</scope>
    <source>
        <strain evidence="13">TN14-10</strain>
    </source>
</reference>
<dbReference type="InterPro" id="IPR017853">
    <property type="entry name" value="GH"/>
</dbReference>
<dbReference type="InterPro" id="IPR037439">
    <property type="entry name" value="Branching_enzy"/>
</dbReference>
<dbReference type="FunFam" id="2.60.40.1180:FF:000002">
    <property type="entry name" value="1,4-alpha-glucan branching enzyme GlgB"/>
    <property type="match status" value="1"/>
</dbReference>
<feature type="domain" description="Glycosyl hydrolase family 13 catalytic" evidence="12">
    <location>
        <begin position="193"/>
        <end position="542"/>
    </location>
</feature>
<evidence type="ECO:0000256" key="9">
    <source>
        <dbReference type="ARBA" id="ARBA00023277"/>
    </source>
</evidence>
<keyword evidence="8 10" id="KW-0320">Glycogen biosynthesis</keyword>
<dbReference type="InterPro" id="IPR006047">
    <property type="entry name" value="GH13_cat_dom"/>
</dbReference>
<dbReference type="InterPro" id="IPR006048">
    <property type="entry name" value="A-amylase/branching_C"/>
</dbReference>
<comment type="caution">
    <text evidence="13">The sequence shown here is derived from an EMBL/GenBank/DDBJ whole genome shotgun (WGS) entry which is preliminary data.</text>
</comment>
<gene>
    <name evidence="10 13" type="primary">glgB</name>
    <name evidence="13" type="ORF">JYP50_18230</name>
</gene>
<sequence>MCQLHPAGLYECTLAQCPRDLVYRLQAHWGERQWLLEDPYRFPPCLSDGDFYYFAEGSEETAWRYLGANQRTVDGVAGVLFAVWAPNARRVSVVGDFNGWDGRRHVMRRHPASGVWELFIPQVAELSLYKYELVDAAGVVLPLKADPFARSMQHPPQTACRVPGAGNFNWRDGAWLERRAAARAVAEAISIYEVHAASWRRRVTEGNRYLSYLELADELIPYVVEQGFTHIQLLPLSEYPFDGSWGYQPLGLYAPSIRFGAPDELRTFVDRCHVSGIGVLLDWVPGHFPADDHGLGRFDGTALYEHEDPRQGLHPDWNTLIYNYGRGEVISYLLSNANYWLEEFHIDGLRVDAVASMLYLDYSRRQGEWIPNPHGGRENLAAITLLREVNRRMYARHPGILMVAEESTAWSGVSRPVDAGGLGFGFKWNMGWMNDSLRYMARDPVHRSYHHEEMTFGILYAWDENFILPLSHDEVVHGKHSLLEKMPGDDWRQFANLRAYLGFMWAYPGKKLLFMGGEIAQRREWNHDRELDWELLAQGTHRGVQQLVRDLNRVYRDLAALYRRDCEPGGFTWLQPDRRGMSLFAWLRLGGEGAPPVVVVANFTPRVHHGYRVGAPRAGWYAECLNTDASEYGGSGQGNLGGAMADDRGADGQPCSLAITVPPLATLILVHRPGGEAL</sequence>